<evidence type="ECO:0000313" key="3">
    <source>
        <dbReference type="Proteomes" id="UP001429357"/>
    </source>
</evidence>
<accession>A0ABV0EXE1</accession>
<keyword evidence="3" id="KW-1185">Reference proteome</keyword>
<dbReference type="Pfam" id="PF07883">
    <property type="entry name" value="Cupin_2"/>
    <property type="match status" value="1"/>
</dbReference>
<gene>
    <name evidence="2" type="ORF">BAU18_000004</name>
</gene>
<dbReference type="PANTHER" id="PTHR37694">
    <property type="entry name" value="SLR8022 PROTEIN"/>
    <property type="match status" value="1"/>
</dbReference>
<dbReference type="Proteomes" id="UP001429357">
    <property type="component" value="Unassembled WGS sequence"/>
</dbReference>
<dbReference type="PANTHER" id="PTHR37694:SF1">
    <property type="entry name" value="SLR8022 PROTEIN"/>
    <property type="match status" value="1"/>
</dbReference>
<dbReference type="CDD" id="cd02230">
    <property type="entry name" value="cupin_HP0902-like"/>
    <property type="match status" value="1"/>
</dbReference>
<dbReference type="RefSeq" id="WP_161870248.1">
    <property type="nucleotide sequence ID" value="NZ_JBMRGR010000006.1"/>
</dbReference>
<organism evidence="2 3">
    <name type="scientific">Enterococcus diestrammenae</name>
    <dbReference type="NCBI Taxonomy" id="1155073"/>
    <lineage>
        <taxon>Bacteria</taxon>
        <taxon>Bacillati</taxon>
        <taxon>Bacillota</taxon>
        <taxon>Bacilli</taxon>
        <taxon>Lactobacillales</taxon>
        <taxon>Enterococcaceae</taxon>
        <taxon>Enterococcus</taxon>
    </lineage>
</organism>
<feature type="domain" description="Cupin type-2" evidence="1">
    <location>
        <begin position="41"/>
        <end position="107"/>
    </location>
</feature>
<comment type="caution">
    <text evidence="2">The sequence shown here is derived from an EMBL/GenBank/DDBJ whole genome shotgun (WGS) entry which is preliminary data.</text>
</comment>
<reference evidence="2" key="1">
    <citation type="submission" date="2016-06" db="EMBL/GenBank/DDBJ databases">
        <authorList>
            <person name="Van Tyne D."/>
        </authorList>
    </citation>
    <scope>NUCLEOTIDE SEQUENCE</scope>
    <source>
        <strain evidence="2">JM9A</strain>
    </source>
</reference>
<dbReference type="InterPro" id="IPR014710">
    <property type="entry name" value="RmlC-like_jellyroll"/>
</dbReference>
<evidence type="ECO:0000259" key="1">
    <source>
        <dbReference type="Pfam" id="PF07883"/>
    </source>
</evidence>
<sequence length="112" mass="12154">MPFIDKLSQSEVLNLRDEIPVEEEQVTSKTLVQRPDLGITLFSLDTDEEIGRHASPGDAMVNILSGTAKITIGDETFLVNAGESIVMPANIPHALKAVAAFQMLLIVVKPEI</sequence>
<evidence type="ECO:0000313" key="2">
    <source>
        <dbReference type="EMBL" id="MEO1780465.1"/>
    </source>
</evidence>
<dbReference type="Gene3D" id="2.60.120.10">
    <property type="entry name" value="Jelly Rolls"/>
    <property type="match status" value="1"/>
</dbReference>
<name>A0ABV0EXE1_9ENTE</name>
<dbReference type="InterPro" id="IPR011051">
    <property type="entry name" value="RmlC_Cupin_sf"/>
</dbReference>
<protein>
    <recommendedName>
        <fullName evidence="1">Cupin type-2 domain-containing protein</fullName>
    </recommendedName>
</protein>
<dbReference type="InterPro" id="IPR013096">
    <property type="entry name" value="Cupin_2"/>
</dbReference>
<proteinExistence type="predicted"/>
<dbReference type="EMBL" id="MAEI02000001">
    <property type="protein sequence ID" value="MEO1780465.1"/>
    <property type="molecule type" value="Genomic_DNA"/>
</dbReference>
<reference evidence="2" key="2">
    <citation type="submission" date="2024-02" db="EMBL/GenBank/DDBJ databases">
        <title>The Genome Sequence of Enterococcus diestrammenae JM9A.</title>
        <authorList>
            <person name="Earl A."/>
            <person name="Manson A."/>
            <person name="Gilmore M."/>
            <person name="Sanders J."/>
            <person name="Shea T."/>
            <person name="Howe W."/>
            <person name="Livny J."/>
            <person name="Cuomo C."/>
            <person name="Neafsey D."/>
            <person name="Birren B."/>
        </authorList>
    </citation>
    <scope>NUCLEOTIDE SEQUENCE</scope>
    <source>
        <strain evidence="2">JM9A</strain>
    </source>
</reference>
<dbReference type="SUPFAM" id="SSF51182">
    <property type="entry name" value="RmlC-like cupins"/>
    <property type="match status" value="1"/>
</dbReference>